<keyword evidence="3" id="KW-1185">Reference proteome</keyword>
<dbReference type="VEuPathDB" id="FungiDB:JI435_030910"/>
<reference evidence="3" key="1">
    <citation type="journal article" date="2021" name="BMC Genomics">
        <title>Chromosome-level genome assembly and manually-curated proteome of model necrotroph Parastagonospora nodorum Sn15 reveals a genome-wide trove of candidate effector homologs, and redundancy of virulence-related functions within an accessory chromosome.</title>
        <authorList>
            <person name="Bertazzoni S."/>
            <person name="Jones D.A.B."/>
            <person name="Phan H.T."/>
            <person name="Tan K.-C."/>
            <person name="Hane J.K."/>
        </authorList>
    </citation>
    <scope>NUCLEOTIDE SEQUENCE [LARGE SCALE GENOMIC DNA]</scope>
    <source>
        <strain evidence="3">SN15 / ATCC MYA-4574 / FGSC 10173)</strain>
    </source>
</reference>
<name>A0A7U2I0K2_PHANO</name>
<proteinExistence type="predicted"/>
<keyword evidence="1" id="KW-0732">Signal</keyword>
<dbReference type="RefSeq" id="XP_001793677.1">
    <property type="nucleotide sequence ID" value="XM_001793625.1"/>
</dbReference>
<sequence>MSLKYLALALATIAYASPLESPLKAVNDDPCEPCKPQGATGTSPPSDLSSLYLDVLTSVKDIKFQKRTLDARADSGFCCRASLDCVNVQNINVAMCYDKFTTNYAFPDGSYGSLKTGEFNSGGKAVNLLADNNVYSANPSAKPNTATLSIPPQFTGTGIGSAVPAGQLGSIIVFTTTIPGTTYSAPTTLPGTVLVKTVSGQVVSESVAPSTITGAMTLAPQTTVMTSTAAQASSTGAAGRVGADGMGVLGAVAYALYAL</sequence>
<evidence type="ECO:0000256" key="1">
    <source>
        <dbReference type="SAM" id="SignalP"/>
    </source>
</evidence>
<evidence type="ECO:0000313" key="3">
    <source>
        <dbReference type="Proteomes" id="UP000663193"/>
    </source>
</evidence>
<accession>A0A7U2I0K2</accession>
<evidence type="ECO:0000313" key="2">
    <source>
        <dbReference type="EMBL" id="QRC95401.1"/>
    </source>
</evidence>
<dbReference type="EMBL" id="CP069027">
    <property type="protein sequence ID" value="QRC95401.1"/>
    <property type="molecule type" value="Genomic_DNA"/>
</dbReference>
<dbReference type="Proteomes" id="UP000663193">
    <property type="component" value="Chromosome 5"/>
</dbReference>
<gene>
    <name evidence="2" type="ORF">JI435_030910</name>
</gene>
<feature type="chain" id="PRO_5034025881" evidence="1">
    <location>
        <begin position="17"/>
        <end position="259"/>
    </location>
</feature>
<organism evidence="2 3">
    <name type="scientific">Phaeosphaeria nodorum (strain SN15 / ATCC MYA-4574 / FGSC 10173)</name>
    <name type="common">Glume blotch fungus</name>
    <name type="synonym">Parastagonospora nodorum</name>
    <dbReference type="NCBI Taxonomy" id="321614"/>
    <lineage>
        <taxon>Eukaryota</taxon>
        <taxon>Fungi</taxon>
        <taxon>Dikarya</taxon>
        <taxon>Ascomycota</taxon>
        <taxon>Pezizomycotina</taxon>
        <taxon>Dothideomycetes</taxon>
        <taxon>Pleosporomycetidae</taxon>
        <taxon>Pleosporales</taxon>
        <taxon>Pleosporineae</taxon>
        <taxon>Phaeosphaeriaceae</taxon>
        <taxon>Parastagonospora</taxon>
    </lineage>
</organism>
<dbReference type="KEGG" id="pno:SNOG_03091"/>
<dbReference type="AlphaFoldDB" id="A0A7U2I0K2"/>
<dbReference type="OrthoDB" id="3438781at2759"/>
<feature type="signal peptide" evidence="1">
    <location>
        <begin position="1"/>
        <end position="16"/>
    </location>
</feature>
<protein>
    <submittedName>
        <fullName evidence="2">Uncharacterized protein</fullName>
    </submittedName>
</protein>